<proteinExistence type="predicted"/>
<dbReference type="GO" id="GO:0046165">
    <property type="term" value="P:alcohol biosynthetic process"/>
    <property type="evidence" value="ECO:0007669"/>
    <property type="project" value="UniProtKB-ARBA"/>
</dbReference>
<dbReference type="PANTHER" id="PTHR12001">
    <property type="entry name" value="GERANYLGERANYL PYROPHOSPHATE SYNTHASE"/>
    <property type="match status" value="1"/>
</dbReference>
<evidence type="ECO:0000313" key="4">
    <source>
        <dbReference type="EMBL" id="PHH66458.1"/>
    </source>
</evidence>
<name>A0A2C5XLJ7_9HYPO</name>
<gene>
    <name evidence="4" type="ORF">CDD80_941</name>
</gene>
<dbReference type="GO" id="GO:0008299">
    <property type="term" value="P:isoprenoid biosynthetic process"/>
    <property type="evidence" value="ECO:0007669"/>
    <property type="project" value="InterPro"/>
</dbReference>
<dbReference type="GO" id="GO:0043386">
    <property type="term" value="P:mycotoxin biosynthetic process"/>
    <property type="evidence" value="ECO:0007669"/>
    <property type="project" value="UniProtKB-ARBA"/>
</dbReference>
<dbReference type="SUPFAM" id="SSF48576">
    <property type="entry name" value="Terpenoid synthases"/>
    <property type="match status" value="1"/>
</dbReference>
<dbReference type="PANTHER" id="PTHR12001:SF44">
    <property type="entry name" value="GERANYLGERANYL PYROPHOSPHATE SYNTHASE"/>
    <property type="match status" value="1"/>
</dbReference>
<dbReference type="InterPro" id="IPR000092">
    <property type="entry name" value="Polyprenyl_synt"/>
</dbReference>
<keyword evidence="5" id="KW-1185">Reference proteome</keyword>
<protein>
    <submittedName>
        <fullName evidence="4">Uncharacterized protein</fullName>
    </submittedName>
</protein>
<evidence type="ECO:0000256" key="1">
    <source>
        <dbReference type="ARBA" id="ARBA00022679"/>
    </source>
</evidence>
<keyword evidence="1" id="KW-0808">Transferase</keyword>
<dbReference type="GO" id="GO:0004659">
    <property type="term" value="F:prenyltransferase activity"/>
    <property type="evidence" value="ECO:0007669"/>
    <property type="project" value="InterPro"/>
</dbReference>
<keyword evidence="3" id="KW-0460">Magnesium</keyword>
<reference evidence="4 5" key="1">
    <citation type="submission" date="2017-06" db="EMBL/GenBank/DDBJ databases">
        <title>Ant-infecting Ophiocordyceps genomes reveal a high diversity of potential behavioral manipulation genes and a possible major role for enterotoxins.</title>
        <authorList>
            <person name="De Bekker C."/>
            <person name="Evans H.C."/>
            <person name="Brachmann A."/>
            <person name="Hughes D.P."/>
        </authorList>
    </citation>
    <scope>NUCLEOTIDE SEQUENCE [LARGE SCALE GENOMIC DNA]</scope>
    <source>
        <strain evidence="4 5">Map16</strain>
    </source>
</reference>
<comment type="caution">
    <text evidence="4">The sequence shown here is derived from an EMBL/GenBank/DDBJ whole genome shotgun (WGS) entry which is preliminary data.</text>
</comment>
<organism evidence="4 5">
    <name type="scientific">Ophiocordyceps camponoti-rufipedis</name>
    <dbReference type="NCBI Taxonomy" id="2004952"/>
    <lineage>
        <taxon>Eukaryota</taxon>
        <taxon>Fungi</taxon>
        <taxon>Dikarya</taxon>
        <taxon>Ascomycota</taxon>
        <taxon>Pezizomycotina</taxon>
        <taxon>Sordariomycetes</taxon>
        <taxon>Hypocreomycetidae</taxon>
        <taxon>Hypocreales</taxon>
        <taxon>Ophiocordycipitaceae</taxon>
        <taxon>Ophiocordyceps</taxon>
    </lineage>
</organism>
<dbReference type="AlphaFoldDB" id="A0A2C5XLJ7"/>
<dbReference type="InterPro" id="IPR008949">
    <property type="entry name" value="Isoprenoid_synthase_dom_sf"/>
</dbReference>
<dbReference type="Gene3D" id="1.10.600.10">
    <property type="entry name" value="Farnesyl Diphosphate Synthase"/>
    <property type="match status" value="1"/>
</dbReference>
<evidence type="ECO:0000256" key="3">
    <source>
        <dbReference type="ARBA" id="ARBA00022842"/>
    </source>
</evidence>
<dbReference type="EMBL" id="NJES01001334">
    <property type="protein sequence ID" value="PHH66458.1"/>
    <property type="molecule type" value="Genomic_DNA"/>
</dbReference>
<dbReference type="STRING" id="2004952.A0A2C5XLJ7"/>
<evidence type="ECO:0000256" key="2">
    <source>
        <dbReference type="ARBA" id="ARBA00022723"/>
    </source>
</evidence>
<accession>A0A2C5XLJ7</accession>
<keyword evidence="2" id="KW-0479">Metal-binding</keyword>
<sequence>MNLHSTEYTKNKGICEDLTEGKFSFPIIHSIRSDPGNLQLVSILKQKTTDVQVKRYAVSYMEGTGSFAYTRRVISILIERARKIVLELDAGQGKADALLAILDKMAVE</sequence>
<dbReference type="Proteomes" id="UP000226431">
    <property type="component" value="Unassembled WGS sequence"/>
</dbReference>
<dbReference type="Pfam" id="PF00348">
    <property type="entry name" value="polyprenyl_synt"/>
    <property type="match status" value="1"/>
</dbReference>
<evidence type="ECO:0000313" key="5">
    <source>
        <dbReference type="Proteomes" id="UP000226431"/>
    </source>
</evidence>
<dbReference type="GO" id="GO:0046872">
    <property type="term" value="F:metal ion binding"/>
    <property type="evidence" value="ECO:0007669"/>
    <property type="project" value="UniProtKB-KW"/>
</dbReference>
<dbReference type="OrthoDB" id="6921389at2759"/>